<organism evidence="5 6">
    <name type="scientific">Azospira inquinata</name>
    <dbReference type="NCBI Taxonomy" id="2785627"/>
    <lineage>
        <taxon>Bacteria</taxon>
        <taxon>Pseudomonadati</taxon>
        <taxon>Pseudomonadota</taxon>
        <taxon>Betaproteobacteria</taxon>
        <taxon>Rhodocyclales</taxon>
        <taxon>Rhodocyclaceae</taxon>
        <taxon>Azospira</taxon>
    </lineage>
</organism>
<dbReference type="InterPro" id="IPR029061">
    <property type="entry name" value="THDP-binding"/>
</dbReference>
<keyword evidence="6" id="KW-1185">Reference proteome</keyword>
<name>A0A975XW60_9RHOO</name>
<dbReference type="InterPro" id="IPR001017">
    <property type="entry name" value="DH_E1"/>
</dbReference>
<keyword evidence="2" id="KW-0560">Oxidoreductase</keyword>
<dbReference type="AlphaFoldDB" id="A0A975XW60"/>
<dbReference type="GO" id="GO:0004739">
    <property type="term" value="F:pyruvate dehydrogenase (acetyl-transferring) activity"/>
    <property type="evidence" value="ECO:0007669"/>
    <property type="project" value="TreeGrafter"/>
</dbReference>
<sequence>MLRIRLTEEAIAARYGEQEMRCPTHLCIGQEAICVGVAHALKQDDYVFSNHRAHGHYLAKGGNLPALIGELYGKGNGCCGGMGGSMHLIDPEAGFMGAVPIVASTIPLAVGAAWAAQLKNSGQVSVAFFGDGAFEEGVVHESLNFALLHHLPMVFVCENNLYSVYTRLDQRQPERPIHGVAAAHGCQVATADGNDVAAVVDTATQAIAQARQGKGPLFLEFSTYRWREHCGPNYDDDLGYRPQGELQDWQQHCPIQRLTDQLKASGTDRAFFQEAKDSIDAEVAAAFQAALDAAPPRYDDLPGLLHG</sequence>
<dbReference type="InterPro" id="IPR050642">
    <property type="entry name" value="PDH_E1_Alpha_Subunit"/>
</dbReference>
<gene>
    <name evidence="5" type="ORF">Azoinq_11360</name>
</gene>
<dbReference type="Gene3D" id="3.40.50.970">
    <property type="match status" value="1"/>
</dbReference>
<dbReference type="EMBL" id="CP064782">
    <property type="protein sequence ID" value="QWT50539.1"/>
    <property type="molecule type" value="Genomic_DNA"/>
</dbReference>
<dbReference type="PANTHER" id="PTHR11516:SF60">
    <property type="entry name" value="PYRUVATE DEHYDROGENASE E1 COMPONENT SUBUNIT ALPHA"/>
    <property type="match status" value="1"/>
</dbReference>
<dbReference type="GO" id="GO:0006086">
    <property type="term" value="P:pyruvate decarboxylation to acetyl-CoA"/>
    <property type="evidence" value="ECO:0007669"/>
    <property type="project" value="TreeGrafter"/>
</dbReference>
<dbReference type="CDD" id="cd02000">
    <property type="entry name" value="TPP_E1_PDC_ADC_BCADC"/>
    <property type="match status" value="1"/>
</dbReference>
<evidence type="ECO:0000256" key="3">
    <source>
        <dbReference type="ARBA" id="ARBA00023052"/>
    </source>
</evidence>
<reference evidence="5" key="1">
    <citation type="submission" date="2020-11" db="EMBL/GenBank/DDBJ databases">
        <title>Azospira inquinata sp. nov.</title>
        <authorList>
            <person name="Moe W.M."/>
            <person name="Mikes M.C."/>
        </authorList>
    </citation>
    <scope>NUCLEOTIDE SEQUENCE</scope>
    <source>
        <strain evidence="5">Azo-3</strain>
    </source>
</reference>
<protein>
    <submittedName>
        <fullName evidence="5">Thiamine pyrophosphate-dependent dehydrogenase E1 component subunit alpha</fullName>
    </submittedName>
</protein>
<evidence type="ECO:0000313" key="6">
    <source>
        <dbReference type="Proteomes" id="UP000683428"/>
    </source>
</evidence>
<accession>A0A975XW60</accession>
<evidence type="ECO:0000313" key="5">
    <source>
        <dbReference type="EMBL" id="QWT50539.1"/>
    </source>
</evidence>
<dbReference type="SUPFAM" id="SSF52518">
    <property type="entry name" value="Thiamin diphosphate-binding fold (THDP-binding)"/>
    <property type="match status" value="1"/>
</dbReference>
<evidence type="ECO:0000256" key="1">
    <source>
        <dbReference type="ARBA" id="ARBA00001964"/>
    </source>
</evidence>
<dbReference type="PANTHER" id="PTHR11516">
    <property type="entry name" value="PYRUVATE DEHYDROGENASE E1 COMPONENT, ALPHA SUBUNIT BACTERIAL AND ORGANELLAR"/>
    <property type="match status" value="1"/>
</dbReference>
<keyword evidence="3" id="KW-0786">Thiamine pyrophosphate</keyword>
<dbReference type="Proteomes" id="UP000683428">
    <property type="component" value="Chromosome"/>
</dbReference>
<dbReference type="KEGG" id="aiq:Azoinq_11360"/>
<proteinExistence type="predicted"/>
<dbReference type="Pfam" id="PF00676">
    <property type="entry name" value="E1_dh"/>
    <property type="match status" value="1"/>
</dbReference>
<evidence type="ECO:0000259" key="4">
    <source>
        <dbReference type="Pfam" id="PF00676"/>
    </source>
</evidence>
<evidence type="ECO:0000256" key="2">
    <source>
        <dbReference type="ARBA" id="ARBA00023002"/>
    </source>
</evidence>
<comment type="cofactor">
    <cofactor evidence="1">
        <name>thiamine diphosphate</name>
        <dbReference type="ChEBI" id="CHEBI:58937"/>
    </cofactor>
</comment>
<feature type="domain" description="Dehydrogenase E1 component" evidence="4">
    <location>
        <begin position="3"/>
        <end position="294"/>
    </location>
</feature>